<dbReference type="EMBL" id="CP118615">
    <property type="protein sequence ID" value="WDZ82216.1"/>
    <property type="molecule type" value="Genomic_DNA"/>
</dbReference>
<dbReference type="Pfam" id="PF13439">
    <property type="entry name" value="Glyco_transf_4"/>
    <property type="match status" value="1"/>
</dbReference>
<proteinExistence type="predicted"/>
<dbReference type="PANTHER" id="PTHR45947">
    <property type="entry name" value="SULFOQUINOVOSYL TRANSFERASE SQD2"/>
    <property type="match status" value="1"/>
</dbReference>
<dbReference type="Gene3D" id="3.40.50.2000">
    <property type="entry name" value="Glycogen Phosphorylase B"/>
    <property type="match status" value="2"/>
</dbReference>
<dbReference type="SUPFAM" id="SSF53756">
    <property type="entry name" value="UDP-Glycosyltransferase/glycogen phosphorylase"/>
    <property type="match status" value="1"/>
</dbReference>
<evidence type="ECO:0000259" key="3">
    <source>
        <dbReference type="Pfam" id="PF00534"/>
    </source>
</evidence>
<dbReference type="EC" id="2.4.-.-" evidence="5"/>
<evidence type="ECO:0000256" key="1">
    <source>
        <dbReference type="ARBA" id="ARBA00022676"/>
    </source>
</evidence>
<gene>
    <name evidence="5" type="ORF">PVK37_17055</name>
</gene>
<evidence type="ECO:0000256" key="2">
    <source>
        <dbReference type="ARBA" id="ARBA00022679"/>
    </source>
</evidence>
<dbReference type="InterPro" id="IPR050194">
    <property type="entry name" value="Glycosyltransferase_grp1"/>
</dbReference>
<reference evidence="5 6" key="1">
    <citation type="submission" date="2023-02" db="EMBL/GenBank/DDBJ databases">
        <authorList>
            <person name="Mo P."/>
        </authorList>
    </citation>
    <scope>NUCLEOTIDE SEQUENCE [LARGE SCALE GENOMIC DNA]</scope>
    <source>
        <strain evidence="5 6">HUAS 3</strain>
    </source>
</reference>
<dbReference type="GO" id="GO:0016757">
    <property type="term" value="F:glycosyltransferase activity"/>
    <property type="evidence" value="ECO:0007669"/>
    <property type="project" value="UniProtKB-KW"/>
</dbReference>
<accession>A0ABY7ZHI2</accession>
<dbReference type="InterPro" id="IPR001296">
    <property type="entry name" value="Glyco_trans_1"/>
</dbReference>
<dbReference type="InterPro" id="IPR028098">
    <property type="entry name" value="Glyco_trans_4-like_N"/>
</dbReference>
<name>A0ABY7ZHI2_9ACTN</name>
<feature type="domain" description="Glycosyltransferase subfamily 4-like N-terminal" evidence="4">
    <location>
        <begin position="22"/>
        <end position="196"/>
    </location>
</feature>
<dbReference type="Proteomes" id="UP001219605">
    <property type="component" value="Chromosome"/>
</dbReference>
<keyword evidence="2 5" id="KW-0808">Transferase</keyword>
<evidence type="ECO:0000259" key="4">
    <source>
        <dbReference type="Pfam" id="PF13439"/>
    </source>
</evidence>
<dbReference type="PANTHER" id="PTHR45947:SF3">
    <property type="entry name" value="SULFOQUINOVOSYL TRANSFERASE SQD2"/>
    <property type="match status" value="1"/>
</dbReference>
<organism evidence="5 6">
    <name type="scientific">Micromonospora cathayae</name>
    <dbReference type="NCBI Taxonomy" id="3028804"/>
    <lineage>
        <taxon>Bacteria</taxon>
        <taxon>Bacillati</taxon>
        <taxon>Actinomycetota</taxon>
        <taxon>Actinomycetes</taxon>
        <taxon>Micromonosporales</taxon>
        <taxon>Micromonosporaceae</taxon>
        <taxon>Micromonospora</taxon>
    </lineage>
</organism>
<keyword evidence="1 5" id="KW-0328">Glycosyltransferase</keyword>
<evidence type="ECO:0000313" key="6">
    <source>
        <dbReference type="Proteomes" id="UP001219605"/>
    </source>
</evidence>
<dbReference type="RefSeq" id="WP_275028406.1">
    <property type="nucleotide sequence ID" value="NZ_CP118615.1"/>
</dbReference>
<keyword evidence="6" id="KW-1185">Reference proteome</keyword>
<protein>
    <submittedName>
        <fullName evidence="5">Glycosyltransferase</fullName>
        <ecNumber evidence="5">2.4.-.-</ecNumber>
    </submittedName>
</protein>
<evidence type="ECO:0000313" key="5">
    <source>
        <dbReference type="EMBL" id="WDZ82216.1"/>
    </source>
</evidence>
<feature type="domain" description="Glycosyl transferase family 1" evidence="3">
    <location>
        <begin position="208"/>
        <end position="364"/>
    </location>
</feature>
<sequence length="401" mass="43009">MRVAMISEHASPLAVLGGEDAGGQNTHVAELAAALAAAGHEVRVYTRRDSVALPVTVRADDGYHVVHVPAGPAEPVGKDTLLPYMPAFGEWLARQWRAEWTPEVAHAHFWMSGLAALAAGRRTGVPVVLTYHALGVVKKRHQGDQDTSPPGRIDYERALGVAVDRVIVQSRDEVRELVATGVPRSRMTVIPSGVNLRTFTPVGPVAARDPDRPRVLTVGRLVERKGFHEVIRALPAVPDAECVVVGGPPAGLVDDDPQARRLRALAASCGVADRVRLVGAVPREEMGAWYRSADVLVAAPWYEPFGLTPLEGMACGVPVVGSAVGGIVDTVVDGLTGDLVPPRDPAALGATLRRLLADRDRRFAYAMAALERARNRYSWERTAAQLVDVYAAVRRPTRVVA</sequence>
<dbReference type="Pfam" id="PF00534">
    <property type="entry name" value="Glycos_transf_1"/>
    <property type="match status" value="1"/>
</dbReference>